<dbReference type="GO" id="GO:0005886">
    <property type="term" value="C:plasma membrane"/>
    <property type="evidence" value="ECO:0007669"/>
    <property type="project" value="UniProtKB-SubCell"/>
</dbReference>
<keyword evidence="4 8" id="KW-1003">Cell membrane</keyword>
<dbReference type="InterPro" id="IPR002781">
    <property type="entry name" value="TM_pro_TauE-like"/>
</dbReference>
<feature type="transmembrane region" description="Helical" evidence="8">
    <location>
        <begin position="144"/>
        <end position="167"/>
    </location>
</feature>
<comment type="similarity">
    <text evidence="2 8">Belongs to the 4-toluene sulfonate uptake permease (TSUP) (TC 2.A.102) family.</text>
</comment>
<dbReference type="PANTHER" id="PTHR30269">
    <property type="entry name" value="TRANSMEMBRANE PROTEIN YFCA"/>
    <property type="match status" value="1"/>
</dbReference>
<name>A0A2B8BCD4_9PROT</name>
<evidence type="ECO:0000313" key="10">
    <source>
        <dbReference type="Proteomes" id="UP000225379"/>
    </source>
</evidence>
<feature type="transmembrane region" description="Helical" evidence="8">
    <location>
        <begin position="235"/>
        <end position="256"/>
    </location>
</feature>
<feature type="transmembrane region" description="Helical" evidence="8">
    <location>
        <begin position="201"/>
        <end position="223"/>
    </location>
</feature>
<keyword evidence="6 8" id="KW-1133">Transmembrane helix</keyword>
<organism evidence="9 10">
    <name type="scientific">Azospirillum palustre</name>
    <dbReference type="NCBI Taxonomy" id="2044885"/>
    <lineage>
        <taxon>Bacteria</taxon>
        <taxon>Pseudomonadati</taxon>
        <taxon>Pseudomonadota</taxon>
        <taxon>Alphaproteobacteria</taxon>
        <taxon>Rhodospirillales</taxon>
        <taxon>Azospirillaceae</taxon>
        <taxon>Azospirillum</taxon>
    </lineage>
</organism>
<gene>
    <name evidence="9" type="ORF">CRT60_03125</name>
</gene>
<feature type="transmembrane region" description="Helical" evidence="8">
    <location>
        <begin position="12"/>
        <end position="31"/>
    </location>
</feature>
<evidence type="ECO:0000256" key="3">
    <source>
        <dbReference type="ARBA" id="ARBA00022448"/>
    </source>
</evidence>
<comment type="caution">
    <text evidence="9">The sequence shown here is derived from an EMBL/GenBank/DDBJ whole genome shotgun (WGS) entry which is preliminary data.</text>
</comment>
<dbReference type="RefSeq" id="WP_098734986.1">
    <property type="nucleotide sequence ID" value="NZ_PDKW01000037.1"/>
</dbReference>
<evidence type="ECO:0000256" key="1">
    <source>
        <dbReference type="ARBA" id="ARBA00004651"/>
    </source>
</evidence>
<feature type="transmembrane region" description="Helical" evidence="8">
    <location>
        <begin position="82"/>
        <end position="100"/>
    </location>
</feature>
<evidence type="ECO:0000256" key="4">
    <source>
        <dbReference type="ARBA" id="ARBA00022475"/>
    </source>
</evidence>
<feature type="transmembrane region" description="Helical" evidence="8">
    <location>
        <begin position="43"/>
        <end position="62"/>
    </location>
</feature>
<keyword evidence="7 8" id="KW-0472">Membrane</keyword>
<evidence type="ECO:0000313" key="9">
    <source>
        <dbReference type="EMBL" id="PGH58994.1"/>
    </source>
</evidence>
<dbReference type="AlphaFoldDB" id="A0A2B8BCD4"/>
<dbReference type="PANTHER" id="PTHR30269:SF37">
    <property type="entry name" value="MEMBRANE TRANSPORTER PROTEIN"/>
    <property type="match status" value="1"/>
</dbReference>
<dbReference type="Proteomes" id="UP000225379">
    <property type="component" value="Unassembled WGS sequence"/>
</dbReference>
<protein>
    <recommendedName>
        <fullName evidence="8">Probable membrane transporter protein</fullName>
    </recommendedName>
</protein>
<evidence type="ECO:0000256" key="6">
    <source>
        <dbReference type="ARBA" id="ARBA00022989"/>
    </source>
</evidence>
<sequence length="257" mass="26480">MNPALSFDGGTLSVALACTVAVLSGGVVKGATGVGLPMIAVPLMLQVVSAPLAITLMAVPVLASNLLQLDDRDLLAGAVARFWGLILALLAATVIGANALVAASPRAMNIGLGLVTVAMALMQMRRGAAERRPVRHERLLSPLVGLVAGLLGGISSFSGPPLVAYLLRLNLSSHAFVVTISLFYVCGAIPLYISLIASDAVGWPVLLGSLALGAPAYGGLLIGQRLRQALNERQFRRVITGVLMISGLSLLVKSALF</sequence>
<keyword evidence="10" id="KW-1185">Reference proteome</keyword>
<evidence type="ECO:0000256" key="2">
    <source>
        <dbReference type="ARBA" id="ARBA00009142"/>
    </source>
</evidence>
<evidence type="ECO:0000256" key="8">
    <source>
        <dbReference type="RuleBase" id="RU363041"/>
    </source>
</evidence>
<dbReference type="EMBL" id="PDKW01000037">
    <property type="protein sequence ID" value="PGH58994.1"/>
    <property type="molecule type" value="Genomic_DNA"/>
</dbReference>
<feature type="transmembrane region" description="Helical" evidence="8">
    <location>
        <begin position="174"/>
        <end position="195"/>
    </location>
</feature>
<feature type="transmembrane region" description="Helical" evidence="8">
    <location>
        <begin position="107"/>
        <end position="124"/>
    </location>
</feature>
<keyword evidence="5 8" id="KW-0812">Transmembrane</keyword>
<keyword evidence="3" id="KW-0813">Transport</keyword>
<accession>A0A2B8BCD4</accession>
<evidence type="ECO:0000256" key="5">
    <source>
        <dbReference type="ARBA" id="ARBA00022692"/>
    </source>
</evidence>
<dbReference type="InterPro" id="IPR052017">
    <property type="entry name" value="TSUP"/>
</dbReference>
<comment type="subcellular location">
    <subcellularLocation>
        <location evidence="1 8">Cell membrane</location>
        <topology evidence="1 8">Multi-pass membrane protein</topology>
    </subcellularLocation>
</comment>
<reference evidence="10" key="1">
    <citation type="submission" date="2017-10" db="EMBL/GenBank/DDBJ databases">
        <authorList>
            <person name="Kravchenko I.K."/>
            <person name="Grouzdev D.S."/>
        </authorList>
    </citation>
    <scope>NUCLEOTIDE SEQUENCE [LARGE SCALE GENOMIC DNA]</scope>
    <source>
        <strain evidence="10">B2</strain>
    </source>
</reference>
<proteinExistence type="inferred from homology"/>
<evidence type="ECO:0000256" key="7">
    <source>
        <dbReference type="ARBA" id="ARBA00023136"/>
    </source>
</evidence>
<dbReference type="OrthoDB" id="9800873at2"/>
<dbReference type="Pfam" id="PF01925">
    <property type="entry name" value="TauE"/>
    <property type="match status" value="1"/>
</dbReference>